<dbReference type="Proteomes" id="UP000597762">
    <property type="component" value="Unassembled WGS sequence"/>
</dbReference>
<keyword evidence="1" id="KW-1133">Transmembrane helix</keyword>
<evidence type="ECO:0000313" key="2">
    <source>
        <dbReference type="EMBL" id="CAE1313161.1"/>
    </source>
</evidence>
<keyword evidence="1" id="KW-0472">Membrane</keyword>
<keyword evidence="3" id="KW-1185">Reference proteome</keyword>
<dbReference type="EMBL" id="CAHIKZ030004626">
    <property type="protein sequence ID" value="CAE1313161.1"/>
    <property type="molecule type" value="Genomic_DNA"/>
</dbReference>
<reference evidence="2" key="1">
    <citation type="submission" date="2021-01" db="EMBL/GenBank/DDBJ databases">
        <authorList>
            <person name="Li R."/>
            <person name="Bekaert M."/>
        </authorList>
    </citation>
    <scope>NUCLEOTIDE SEQUENCE</scope>
    <source>
        <strain evidence="2">Farmed</strain>
    </source>
</reference>
<dbReference type="AlphaFoldDB" id="A0A812DY36"/>
<name>A0A812DY36_ACAPH</name>
<feature type="transmembrane region" description="Helical" evidence="1">
    <location>
        <begin position="41"/>
        <end position="60"/>
    </location>
</feature>
<sequence>MSIYLFVSFSVSISLSIVLHLSLFFNLCLSLFQFASFFSPSLIIFLSFSSSSIHSLIFLSSNFIDFTYFLSFFSPSSMHSLIFSFFLVTSIDLFFLSSCLSFIDLLFLFLCHILLYFFKSFFEALQTILEIIKTLFLSNSANSLSLLLSPPTLIGHYNCLSLISNPSLLQTQTLFAYSLSPILLFPPLPLTILHSLSL</sequence>
<evidence type="ECO:0000256" key="1">
    <source>
        <dbReference type="SAM" id="Phobius"/>
    </source>
</evidence>
<feature type="transmembrane region" description="Helical" evidence="1">
    <location>
        <begin position="94"/>
        <end position="118"/>
    </location>
</feature>
<keyword evidence="1" id="KW-0812">Transmembrane</keyword>
<accession>A0A812DY36</accession>
<comment type="caution">
    <text evidence="2">The sequence shown here is derived from an EMBL/GenBank/DDBJ whole genome shotgun (WGS) entry which is preliminary data.</text>
</comment>
<feature type="transmembrane region" description="Helical" evidence="1">
    <location>
        <begin position="6"/>
        <end position="29"/>
    </location>
</feature>
<evidence type="ECO:0000313" key="3">
    <source>
        <dbReference type="Proteomes" id="UP000597762"/>
    </source>
</evidence>
<feature type="transmembrane region" description="Helical" evidence="1">
    <location>
        <begin position="174"/>
        <end position="193"/>
    </location>
</feature>
<organism evidence="2 3">
    <name type="scientific">Acanthosepion pharaonis</name>
    <name type="common">Pharaoh cuttlefish</name>
    <name type="synonym">Sepia pharaonis</name>
    <dbReference type="NCBI Taxonomy" id="158019"/>
    <lineage>
        <taxon>Eukaryota</taxon>
        <taxon>Metazoa</taxon>
        <taxon>Spiralia</taxon>
        <taxon>Lophotrochozoa</taxon>
        <taxon>Mollusca</taxon>
        <taxon>Cephalopoda</taxon>
        <taxon>Coleoidea</taxon>
        <taxon>Decapodiformes</taxon>
        <taxon>Sepiida</taxon>
        <taxon>Sepiina</taxon>
        <taxon>Sepiidae</taxon>
        <taxon>Acanthosepion</taxon>
    </lineage>
</organism>
<proteinExistence type="predicted"/>
<protein>
    <submittedName>
        <fullName evidence="2">Uncharacterized protein</fullName>
    </submittedName>
</protein>
<gene>
    <name evidence="2" type="ORF">SPHA_64280</name>
</gene>
<feature type="transmembrane region" description="Helical" evidence="1">
    <location>
        <begin position="66"/>
        <end position="87"/>
    </location>
</feature>